<dbReference type="Pfam" id="PF08281">
    <property type="entry name" value="Sigma70_r4_2"/>
    <property type="match status" value="1"/>
</dbReference>
<dbReference type="InterPro" id="IPR014284">
    <property type="entry name" value="RNA_pol_sigma-70_dom"/>
</dbReference>
<dbReference type="InterPro" id="IPR013325">
    <property type="entry name" value="RNA_pol_sigma_r2"/>
</dbReference>
<organism evidence="9 10">
    <name type="scientific">Candidatus Pseudobacter hemicellulosilyticus</name>
    <dbReference type="NCBI Taxonomy" id="3121375"/>
    <lineage>
        <taxon>Bacteria</taxon>
        <taxon>Pseudomonadati</taxon>
        <taxon>Bacteroidota</taxon>
        <taxon>Chitinophagia</taxon>
        <taxon>Chitinophagales</taxon>
        <taxon>Chitinophagaceae</taxon>
        <taxon>Pseudobacter</taxon>
    </lineage>
</organism>
<keyword evidence="7" id="KW-0812">Transmembrane</keyword>
<evidence type="ECO:0000256" key="7">
    <source>
        <dbReference type="SAM" id="Phobius"/>
    </source>
</evidence>
<evidence type="ECO:0000313" key="10">
    <source>
        <dbReference type="Proteomes" id="UP001220610"/>
    </source>
</evidence>
<dbReference type="InterPro" id="IPR039425">
    <property type="entry name" value="RNA_pol_sigma-70-like"/>
</dbReference>
<dbReference type="AlphaFoldDB" id="A0AAJ6BGD0"/>
<name>A0AAJ6BGD0_9BACT</name>
<dbReference type="InterPro" id="IPR014327">
    <property type="entry name" value="RNA_pol_sigma70_bacteroid"/>
</dbReference>
<feature type="domain" description="HTH luxR-type" evidence="8">
    <location>
        <begin position="134"/>
        <end position="188"/>
    </location>
</feature>
<dbReference type="InterPro" id="IPR036388">
    <property type="entry name" value="WH-like_DNA-bd_sf"/>
</dbReference>
<comment type="similarity">
    <text evidence="1 6">Belongs to the sigma-70 factor family. ECF subfamily.</text>
</comment>
<dbReference type="InterPro" id="IPR007627">
    <property type="entry name" value="RNA_pol_sigma70_r2"/>
</dbReference>
<dbReference type="SMART" id="SM00421">
    <property type="entry name" value="HTH_LUXR"/>
    <property type="match status" value="1"/>
</dbReference>
<dbReference type="CDD" id="cd06171">
    <property type="entry name" value="Sigma70_r4"/>
    <property type="match status" value="1"/>
</dbReference>
<evidence type="ECO:0000256" key="4">
    <source>
        <dbReference type="ARBA" id="ARBA00023125"/>
    </source>
</evidence>
<dbReference type="NCBIfam" id="TIGR02985">
    <property type="entry name" value="Sig70_bacteroi1"/>
    <property type="match status" value="1"/>
</dbReference>
<proteinExistence type="inferred from homology"/>
<accession>A0AAJ6BGD0</accession>
<dbReference type="EMBL" id="CP119311">
    <property type="protein sequence ID" value="WEK36063.1"/>
    <property type="molecule type" value="Genomic_DNA"/>
</dbReference>
<evidence type="ECO:0000259" key="8">
    <source>
        <dbReference type="SMART" id="SM00421"/>
    </source>
</evidence>
<evidence type="ECO:0000256" key="2">
    <source>
        <dbReference type="ARBA" id="ARBA00023015"/>
    </source>
</evidence>
<dbReference type="SUPFAM" id="SSF88946">
    <property type="entry name" value="Sigma2 domain of RNA polymerase sigma factors"/>
    <property type="match status" value="1"/>
</dbReference>
<keyword evidence="5 6" id="KW-0804">Transcription</keyword>
<keyword evidence="7" id="KW-1133">Transmembrane helix</keyword>
<reference evidence="9" key="1">
    <citation type="submission" date="2023-03" db="EMBL/GenBank/DDBJ databases">
        <title>Andean soil-derived lignocellulolytic bacterial consortium as a source of novel taxa and putative plastic-active enzymes.</title>
        <authorList>
            <person name="Diaz-Garcia L."/>
            <person name="Chuvochina M."/>
            <person name="Feuerriegel G."/>
            <person name="Bunk B."/>
            <person name="Sproer C."/>
            <person name="Streit W.R."/>
            <person name="Rodriguez L.M."/>
            <person name="Overmann J."/>
            <person name="Jimenez D.J."/>
        </authorList>
    </citation>
    <scope>NUCLEOTIDE SEQUENCE</scope>
    <source>
        <strain evidence="9">MAG 7</strain>
    </source>
</reference>
<keyword evidence="4 6" id="KW-0238">DNA-binding</keyword>
<dbReference type="Pfam" id="PF04542">
    <property type="entry name" value="Sigma70_r2"/>
    <property type="match status" value="1"/>
</dbReference>
<dbReference type="Gene3D" id="1.10.10.10">
    <property type="entry name" value="Winged helix-like DNA-binding domain superfamily/Winged helix DNA-binding domain"/>
    <property type="match status" value="1"/>
</dbReference>
<evidence type="ECO:0000313" key="9">
    <source>
        <dbReference type="EMBL" id="WEK36063.1"/>
    </source>
</evidence>
<keyword evidence="7" id="KW-0472">Membrane</keyword>
<dbReference type="PROSITE" id="PS01063">
    <property type="entry name" value="SIGMA70_ECF"/>
    <property type="match status" value="1"/>
</dbReference>
<dbReference type="InterPro" id="IPR000838">
    <property type="entry name" value="RNA_pol_sigma70_ECF_CS"/>
</dbReference>
<dbReference type="InterPro" id="IPR000792">
    <property type="entry name" value="Tscrpt_reg_LuxR_C"/>
</dbReference>
<dbReference type="Gene3D" id="1.10.1740.10">
    <property type="match status" value="1"/>
</dbReference>
<keyword evidence="2 6" id="KW-0805">Transcription regulation</keyword>
<dbReference type="SUPFAM" id="SSF88659">
    <property type="entry name" value="Sigma3 and sigma4 domains of RNA polymerase sigma factors"/>
    <property type="match status" value="1"/>
</dbReference>
<dbReference type="PANTHER" id="PTHR43133:SF46">
    <property type="entry name" value="RNA POLYMERASE SIGMA-70 FACTOR ECF SUBFAMILY"/>
    <property type="match status" value="1"/>
</dbReference>
<keyword evidence="3 6" id="KW-0731">Sigma factor</keyword>
<dbReference type="InterPro" id="IPR013249">
    <property type="entry name" value="RNA_pol_sigma70_r4_t2"/>
</dbReference>
<feature type="transmembrane region" description="Helical" evidence="7">
    <location>
        <begin position="180"/>
        <end position="200"/>
    </location>
</feature>
<dbReference type="PANTHER" id="PTHR43133">
    <property type="entry name" value="RNA POLYMERASE ECF-TYPE SIGMA FACTO"/>
    <property type="match status" value="1"/>
</dbReference>
<dbReference type="Proteomes" id="UP001220610">
    <property type="component" value="Chromosome"/>
</dbReference>
<dbReference type="InterPro" id="IPR013324">
    <property type="entry name" value="RNA_pol_sigma_r3/r4-like"/>
</dbReference>
<evidence type="ECO:0000256" key="6">
    <source>
        <dbReference type="RuleBase" id="RU000716"/>
    </source>
</evidence>
<evidence type="ECO:0000256" key="1">
    <source>
        <dbReference type="ARBA" id="ARBA00010641"/>
    </source>
</evidence>
<dbReference type="GO" id="GO:0003677">
    <property type="term" value="F:DNA binding"/>
    <property type="evidence" value="ECO:0007669"/>
    <property type="project" value="UniProtKB-KW"/>
</dbReference>
<dbReference type="GO" id="GO:0006352">
    <property type="term" value="P:DNA-templated transcription initiation"/>
    <property type="evidence" value="ECO:0007669"/>
    <property type="project" value="InterPro"/>
</dbReference>
<sequence length="203" mass="22795">MPMQGPDRTTYDINALVSGVAAGDAAAFTVLYQEYYPRIYGLARHLTGSEASAEEIVQDVFLKVWLRQQALKEVQHFEAYLFVIARNHIYTYLRSMARRATGSADPLDQQPVSGYSPADSLELKEMNLLLAAAIGRLPAQQQEVYRLSKEQGLSREEIAERMHLSPETVKVHLARAMRAIRTYLAARLLLVLATCLGGAWQER</sequence>
<dbReference type="GO" id="GO:0016987">
    <property type="term" value="F:sigma factor activity"/>
    <property type="evidence" value="ECO:0007669"/>
    <property type="project" value="UniProtKB-KW"/>
</dbReference>
<evidence type="ECO:0000256" key="5">
    <source>
        <dbReference type="ARBA" id="ARBA00023163"/>
    </source>
</evidence>
<evidence type="ECO:0000256" key="3">
    <source>
        <dbReference type="ARBA" id="ARBA00023082"/>
    </source>
</evidence>
<protein>
    <recommendedName>
        <fullName evidence="6">RNA polymerase sigma factor</fullName>
    </recommendedName>
</protein>
<dbReference type="NCBIfam" id="TIGR02937">
    <property type="entry name" value="sigma70-ECF"/>
    <property type="match status" value="1"/>
</dbReference>
<gene>
    <name evidence="9" type="ORF">P0Y53_00995</name>
</gene>